<dbReference type="EC" id="1.8.4.10" evidence="9 14"/>
<dbReference type="InterPro" id="IPR011798">
    <property type="entry name" value="APS_reductase"/>
</dbReference>
<evidence type="ECO:0000313" key="16">
    <source>
        <dbReference type="EMBL" id="MDT9597394.1"/>
    </source>
</evidence>
<dbReference type="PANTHER" id="PTHR46482">
    <property type="entry name" value="5'-ADENYLYLSULFATE REDUCTASE 3, CHLOROPLASTIC"/>
    <property type="match status" value="1"/>
</dbReference>
<feature type="domain" description="Phosphoadenosine phosphosulphate reductase" evidence="15">
    <location>
        <begin position="38"/>
        <end position="212"/>
    </location>
</feature>
<dbReference type="HAMAP" id="MF_00063">
    <property type="entry name" value="CysH"/>
    <property type="match status" value="1"/>
</dbReference>
<feature type="binding site" evidence="14">
    <location>
        <position position="206"/>
    </location>
    <ligand>
        <name>[4Fe-4S] cluster</name>
        <dbReference type="ChEBI" id="CHEBI:49883"/>
    </ligand>
</feature>
<evidence type="ECO:0000256" key="14">
    <source>
        <dbReference type="HAMAP-Rule" id="MF_00063"/>
    </source>
</evidence>
<evidence type="ECO:0000259" key="15">
    <source>
        <dbReference type="Pfam" id="PF01507"/>
    </source>
</evidence>
<gene>
    <name evidence="14" type="primary">cysH</name>
    <name evidence="16" type="ORF">RQX22_00320</name>
</gene>
<comment type="catalytic activity">
    <reaction evidence="13 14">
        <text>[thioredoxin]-disulfide + sulfite + AMP + 2 H(+) = adenosine 5'-phosphosulfate + [thioredoxin]-dithiol</text>
        <dbReference type="Rhea" id="RHEA:21976"/>
        <dbReference type="Rhea" id="RHEA-COMP:10698"/>
        <dbReference type="Rhea" id="RHEA-COMP:10700"/>
        <dbReference type="ChEBI" id="CHEBI:15378"/>
        <dbReference type="ChEBI" id="CHEBI:17359"/>
        <dbReference type="ChEBI" id="CHEBI:29950"/>
        <dbReference type="ChEBI" id="CHEBI:50058"/>
        <dbReference type="ChEBI" id="CHEBI:58243"/>
        <dbReference type="ChEBI" id="CHEBI:456215"/>
        <dbReference type="EC" id="1.8.4.10"/>
    </reaction>
</comment>
<accession>A0ABU3Q2U4</accession>
<comment type="caution">
    <text evidence="16">The sequence shown here is derived from an EMBL/GenBank/DDBJ whole genome shotgun (WGS) entry which is preliminary data.</text>
</comment>
<feature type="binding site" evidence="14">
    <location>
        <position position="124"/>
    </location>
    <ligand>
        <name>[4Fe-4S] cluster</name>
        <dbReference type="ChEBI" id="CHEBI:49883"/>
    </ligand>
</feature>
<dbReference type="RefSeq" id="WP_315722586.1">
    <property type="nucleotide sequence ID" value="NZ_JAVUPU010000001.1"/>
</dbReference>
<dbReference type="Gene3D" id="3.40.50.620">
    <property type="entry name" value="HUPs"/>
    <property type="match status" value="1"/>
</dbReference>
<feature type="binding site" evidence="14">
    <location>
        <position position="123"/>
    </location>
    <ligand>
        <name>[4Fe-4S] cluster</name>
        <dbReference type="ChEBI" id="CHEBI:49883"/>
    </ligand>
</feature>
<organism evidence="16 17">
    <name type="scientific">Sphingosinicella rhizophila</name>
    <dbReference type="NCBI Taxonomy" id="3050082"/>
    <lineage>
        <taxon>Bacteria</taxon>
        <taxon>Pseudomonadati</taxon>
        <taxon>Pseudomonadota</taxon>
        <taxon>Alphaproteobacteria</taxon>
        <taxon>Sphingomonadales</taxon>
        <taxon>Sphingosinicellaceae</taxon>
        <taxon>Sphingosinicella</taxon>
    </lineage>
</organism>
<dbReference type="EMBL" id="JAVUPU010000001">
    <property type="protein sequence ID" value="MDT9597394.1"/>
    <property type="molecule type" value="Genomic_DNA"/>
</dbReference>
<dbReference type="PANTHER" id="PTHR46482:SF9">
    <property type="entry name" value="5'-ADENYLYLSULFATE REDUCTASE 1, CHLOROPLASTIC"/>
    <property type="match status" value="1"/>
</dbReference>
<dbReference type="Pfam" id="PF01507">
    <property type="entry name" value="PAPS_reduct"/>
    <property type="match status" value="1"/>
</dbReference>
<dbReference type="PIRSF" id="PIRSF000857">
    <property type="entry name" value="PAPS_reductase"/>
    <property type="match status" value="1"/>
</dbReference>
<comment type="pathway">
    <text evidence="8 14">Sulfur metabolism; hydrogen sulfide biosynthesis; sulfite from sulfate.</text>
</comment>
<evidence type="ECO:0000256" key="2">
    <source>
        <dbReference type="ARBA" id="ARBA00022490"/>
    </source>
</evidence>
<evidence type="ECO:0000256" key="9">
    <source>
        <dbReference type="ARBA" id="ARBA00024386"/>
    </source>
</evidence>
<evidence type="ECO:0000256" key="1">
    <source>
        <dbReference type="ARBA" id="ARBA00009732"/>
    </source>
</evidence>
<evidence type="ECO:0000256" key="11">
    <source>
        <dbReference type="ARBA" id="ARBA00030894"/>
    </source>
</evidence>
<sequence>MPLDTGQDQDRLAALQILEGASPAERLQALRDAVPGRIVFTTSFGIEDQALTHIIFSEKLKIDVVTLDTGRLFPSTYQVWAETEDKYARRIRAFYPNQDDVAAMVADAGINGFYHSKEARLSCCHVRKVEPLGRALAGAEAWVTGLRADQSGNRAAIDFASWDDERQLIKIAPLFDWTRERVADFCTEHAVPINELHAKGFLSIGCAPCTRALQPGEPERAGRWWWETEDAKECGLHVGADGKLVRRKAA</sequence>
<evidence type="ECO:0000256" key="10">
    <source>
        <dbReference type="ARBA" id="ARBA00029514"/>
    </source>
</evidence>
<dbReference type="Proteomes" id="UP001259572">
    <property type="component" value="Unassembled WGS sequence"/>
</dbReference>
<keyword evidence="2 14" id="KW-0963">Cytoplasm</keyword>
<evidence type="ECO:0000256" key="12">
    <source>
        <dbReference type="ARBA" id="ARBA00032041"/>
    </source>
</evidence>
<evidence type="ECO:0000313" key="17">
    <source>
        <dbReference type="Proteomes" id="UP001259572"/>
    </source>
</evidence>
<reference evidence="16 17" key="1">
    <citation type="submission" date="2023-05" db="EMBL/GenBank/DDBJ databases">
        <authorList>
            <person name="Guo Y."/>
        </authorList>
    </citation>
    <scope>NUCLEOTIDE SEQUENCE [LARGE SCALE GENOMIC DNA]</scope>
    <source>
        <strain evidence="16 17">GR2756</strain>
    </source>
</reference>
<evidence type="ECO:0000256" key="13">
    <source>
        <dbReference type="ARBA" id="ARBA00048441"/>
    </source>
</evidence>
<comment type="subcellular location">
    <subcellularLocation>
        <location evidence="14">Cytoplasm</location>
    </subcellularLocation>
</comment>
<evidence type="ECO:0000256" key="6">
    <source>
        <dbReference type="ARBA" id="ARBA00023014"/>
    </source>
</evidence>
<feature type="binding site" evidence="14">
    <location>
        <position position="209"/>
    </location>
    <ligand>
        <name>[4Fe-4S] cluster</name>
        <dbReference type="ChEBI" id="CHEBI:49883"/>
    </ligand>
</feature>
<dbReference type="GO" id="GO:0004604">
    <property type="term" value="F:phosphoadenylyl-sulfate reductase (thioredoxin) activity"/>
    <property type="evidence" value="ECO:0007669"/>
    <property type="project" value="UniProtKB-EC"/>
</dbReference>
<dbReference type="InterPro" id="IPR002500">
    <property type="entry name" value="PAPS_reduct_dom"/>
</dbReference>
<evidence type="ECO:0000256" key="3">
    <source>
        <dbReference type="ARBA" id="ARBA00022723"/>
    </source>
</evidence>
<evidence type="ECO:0000256" key="8">
    <source>
        <dbReference type="ARBA" id="ARBA00024327"/>
    </source>
</evidence>
<dbReference type="InterPro" id="IPR014729">
    <property type="entry name" value="Rossmann-like_a/b/a_fold"/>
</dbReference>
<evidence type="ECO:0000256" key="7">
    <source>
        <dbReference type="ARBA" id="ARBA00024298"/>
    </source>
</evidence>
<feature type="active site" description="Nucleophile; cysteine thiosulfonate intermediate" evidence="14">
    <location>
        <position position="234"/>
    </location>
</feature>
<dbReference type="SUPFAM" id="SSF52402">
    <property type="entry name" value="Adenine nucleotide alpha hydrolases-like"/>
    <property type="match status" value="1"/>
</dbReference>
<keyword evidence="4 14" id="KW-0560">Oxidoreductase</keyword>
<comment type="function">
    <text evidence="7 14">Catalyzes the formation of sulfite from adenosine 5'-phosphosulfate (APS) using thioredoxin as an electron donor.</text>
</comment>
<dbReference type="NCBIfam" id="TIGR02055">
    <property type="entry name" value="APS_reductase"/>
    <property type="match status" value="1"/>
</dbReference>
<evidence type="ECO:0000256" key="5">
    <source>
        <dbReference type="ARBA" id="ARBA00023004"/>
    </source>
</evidence>
<evidence type="ECO:0000256" key="4">
    <source>
        <dbReference type="ARBA" id="ARBA00023002"/>
    </source>
</evidence>
<comment type="cofactor">
    <cofactor evidence="14">
        <name>[4Fe-4S] cluster</name>
        <dbReference type="ChEBI" id="CHEBI:49883"/>
    </cofactor>
    <text evidence="14">Binds 1 [4Fe-4S] cluster per subunit.</text>
</comment>
<proteinExistence type="inferred from homology"/>
<name>A0ABU3Q2U4_9SPHN</name>
<keyword evidence="6 14" id="KW-0411">Iron-sulfur</keyword>
<dbReference type="NCBIfam" id="NF002537">
    <property type="entry name" value="PRK02090.1"/>
    <property type="match status" value="1"/>
</dbReference>
<dbReference type="CDD" id="cd23945">
    <property type="entry name" value="PAPS_reductase"/>
    <property type="match status" value="1"/>
</dbReference>
<dbReference type="InterPro" id="IPR004511">
    <property type="entry name" value="PAPS/APS_Rdtase"/>
</dbReference>
<keyword evidence="5 14" id="KW-0408">Iron</keyword>
<keyword evidence="3 14" id="KW-0479">Metal-binding</keyword>
<keyword evidence="17" id="KW-1185">Reference proteome</keyword>
<protein>
    <recommendedName>
        <fullName evidence="10 14">Adenosine 5'-phosphosulfate reductase</fullName>
        <shortName evidence="14">APS reductase</shortName>
        <ecNumber evidence="9 14">1.8.4.10</ecNumber>
    </recommendedName>
    <alternativeName>
        <fullName evidence="12 14">5'-adenylylsulfate reductase</fullName>
    </alternativeName>
    <alternativeName>
        <fullName evidence="11 14">Thioredoxin-dependent 5'-adenylylsulfate reductase</fullName>
    </alternativeName>
</protein>
<comment type="similarity">
    <text evidence="1 14">Belongs to the PAPS reductase family. CysH subfamily.</text>
</comment>